<name>A0A8I1GD71_9HYPH</name>
<dbReference type="GO" id="GO:0016491">
    <property type="term" value="F:oxidoreductase activity"/>
    <property type="evidence" value="ECO:0007669"/>
    <property type="project" value="UniProtKB-KW"/>
</dbReference>
<dbReference type="InterPro" id="IPR057313">
    <property type="entry name" value="Maqu_2507-like"/>
</dbReference>
<gene>
    <name evidence="4" type="ORF">JDN41_04140</name>
</gene>
<dbReference type="PANTHER" id="PTHR44196">
    <property type="entry name" value="DEHYDROGENASE/REDUCTASE SDR FAMILY MEMBER 7B"/>
    <property type="match status" value="1"/>
</dbReference>
<dbReference type="InterPro" id="IPR013120">
    <property type="entry name" value="FAR_NAD-bd"/>
</dbReference>
<dbReference type="GO" id="GO:0016020">
    <property type="term" value="C:membrane"/>
    <property type="evidence" value="ECO:0007669"/>
    <property type="project" value="TreeGrafter"/>
</dbReference>
<comment type="similarity">
    <text evidence="1">Belongs to the short-chain dehydrogenases/reductases (SDR) family.</text>
</comment>
<dbReference type="CDD" id="cd05233">
    <property type="entry name" value="SDR_c"/>
    <property type="match status" value="1"/>
</dbReference>
<dbReference type="NCBIfam" id="NF005539">
    <property type="entry name" value="PRK07201.1"/>
    <property type="match status" value="1"/>
</dbReference>
<dbReference type="CDD" id="cd05263">
    <property type="entry name" value="MupV_like_SDR_e"/>
    <property type="match status" value="1"/>
</dbReference>
<dbReference type="RefSeq" id="WP_037233388.1">
    <property type="nucleotide sequence ID" value="NZ_JAEMUK010000008.1"/>
</dbReference>
<comment type="caution">
    <text evidence="4">The sequence shown here is derived from an EMBL/GenBank/DDBJ whole genome shotgun (WGS) entry which is preliminary data.</text>
</comment>
<dbReference type="PRINTS" id="PR00081">
    <property type="entry name" value="GDHRDH"/>
</dbReference>
<dbReference type="PRINTS" id="PR00080">
    <property type="entry name" value="SDRFAMILY"/>
</dbReference>
<dbReference type="EMBL" id="JAEMUK010000008">
    <property type="protein sequence ID" value="MBJ7542744.1"/>
    <property type="molecule type" value="Genomic_DNA"/>
</dbReference>
<evidence type="ECO:0000256" key="1">
    <source>
        <dbReference type="ARBA" id="ARBA00006484"/>
    </source>
</evidence>
<dbReference type="InterPro" id="IPR057326">
    <property type="entry name" value="KR_dom"/>
</dbReference>
<reference evidence="4 5" key="1">
    <citation type="submission" date="2020-12" db="EMBL/GenBank/DDBJ databases">
        <title>Revised draft genomes of Rhodomicrobium vannielii ATCC 17100 and Rhodomicrobium udaipurense JA643.</title>
        <authorList>
            <person name="Conners E.M."/>
            <person name="Davenport E.J."/>
            <person name="Bose A."/>
        </authorList>
    </citation>
    <scope>NUCLEOTIDE SEQUENCE [LARGE SCALE GENOMIC DNA]</scope>
    <source>
        <strain evidence="4 5">JA643</strain>
    </source>
</reference>
<dbReference type="PANTHER" id="PTHR44196:SF1">
    <property type="entry name" value="DEHYDROGENASE_REDUCTASE SDR FAMILY MEMBER 7B"/>
    <property type="match status" value="1"/>
</dbReference>
<feature type="domain" description="Ketoreductase" evidence="3">
    <location>
        <begin position="379"/>
        <end position="565"/>
    </location>
</feature>
<accession>A0A8I1GD71</accession>
<sequence>MIYFVTGASGFIGKRLVKALLSRTDATVYFLMRSPDPARADALRKYWGVTAKRAIAVQGDLLKADLGVSAKNAHALKGKVDHVFHLAAVYDLDADAEIEMRTNIEGTRNAVRFAETIGARHFHHMSSIAAAGLYEGTFREDMFEEARGLEHPYYASKHESEGVVCRECSVPWRVYRPGIVVGDSKTGEMDKIDGPYYFFGLIKKIRGAVPPWMPLVGLEGGRINIVPVDFVVAALDHIAHQPGLDGRAFHLTDPHPHRVGDVMNIFAHAGHAPDISMRVNVGLLRLVPPGLKAGLSSMPVLRRLQAALRKELALPKDVFTFLNYPTRFDSSETQAILEPAGITVPRLNDYAAAIWDYWERKLDPDLMTAKTLRKKLAGKVVLITGGSSGIGKATAMKLASAGATVLIVARDPLKLEAAREEAAAKGLALHTYAADVTQADQCDALVKQVLGEHGGVDVLINNAGRSIRRAVADSYDRMHDFERTMQVNYFGAVRLTLGLLPSMVEKGEAHIINISSIGVLTSAPRFSAYIASKAALEAWTRAAAAEYFEKGVHFTVVNFPLVRTPMISPTKIYDHAAVLTPDQAAEMLAEAILHRPARVATGLGVFGGLVGATAPRLGLLVNSVLFQLFPDTAAKGNGAAADRAPEQHLTAEQVAFSTLFPGVHV</sequence>
<keyword evidence="2" id="KW-0560">Oxidoreductase</keyword>
<dbReference type="Pfam" id="PF07993">
    <property type="entry name" value="NAD_binding_4"/>
    <property type="match status" value="1"/>
</dbReference>
<evidence type="ECO:0000259" key="3">
    <source>
        <dbReference type="SMART" id="SM00822"/>
    </source>
</evidence>
<dbReference type="SUPFAM" id="SSF51735">
    <property type="entry name" value="NAD(P)-binding Rossmann-fold domains"/>
    <property type="match status" value="2"/>
</dbReference>
<keyword evidence="5" id="KW-1185">Reference proteome</keyword>
<dbReference type="InterPro" id="IPR036291">
    <property type="entry name" value="NAD(P)-bd_dom_sf"/>
</dbReference>
<protein>
    <submittedName>
        <fullName evidence="4">SDR family oxidoreductase</fullName>
    </submittedName>
</protein>
<dbReference type="Pfam" id="PF00106">
    <property type="entry name" value="adh_short"/>
    <property type="match status" value="1"/>
</dbReference>
<proteinExistence type="inferred from homology"/>
<dbReference type="Proteomes" id="UP000623250">
    <property type="component" value="Unassembled WGS sequence"/>
</dbReference>
<dbReference type="FunFam" id="3.40.50.720:FF:000084">
    <property type="entry name" value="Short-chain dehydrogenase reductase"/>
    <property type="match status" value="1"/>
</dbReference>
<evidence type="ECO:0000313" key="5">
    <source>
        <dbReference type="Proteomes" id="UP000623250"/>
    </source>
</evidence>
<dbReference type="Gene3D" id="3.40.50.720">
    <property type="entry name" value="NAD(P)-binding Rossmann-like Domain"/>
    <property type="match status" value="2"/>
</dbReference>
<dbReference type="SMART" id="SM00822">
    <property type="entry name" value="PKS_KR"/>
    <property type="match status" value="1"/>
</dbReference>
<evidence type="ECO:0000313" key="4">
    <source>
        <dbReference type="EMBL" id="MBJ7542744.1"/>
    </source>
</evidence>
<evidence type="ECO:0000256" key="2">
    <source>
        <dbReference type="ARBA" id="ARBA00023002"/>
    </source>
</evidence>
<dbReference type="AlphaFoldDB" id="A0A8I1GD71"/>
<dbReference type="InterPro" id="IPR002347">
    <property type="entry name" value="SDR_fam"/>
</dbReference>
<organism evidence="4 5">
    <name type="scientific">Rhodomicrobium udaipurense</name>
    <dbReference type="NCBI Taxonomy" id="1202716"/>
    <lineage>
        <taxon>Bacteria</taxon>
        <taxon>Pseudomonadati</taxon>
        <taxon>Pseudomonadota</taxon>
        <taxon>Alphaproteobacteria</taxon>
        <taxon>Hyphomicrobiales</taxon>
        <taxon>Hyphomicrobiaceae</taxon>
        <taxon>Rhodomicrobium</taxon>
    </lineage>
</organism>